<dbReference type="SUPFAM" id="SSF47769">
    <property type="entry name" value="SAM/Pointed domain"/>
    <property type="match status" value="1"/>
</dbReference>
<sequence length="340" mass="40235">MFVDEESDEDSIRIKHVEEAPKRRPKKIKIPRRAPSIVVEPPRVMVMTAGIKPKPIKLNKCLVSPPTLYELTAAIVDKLDYPDPFQWTDITVAQWMEDIGFPQYRECILDNLINGRRLLRFEDPSQLPKINIRDFEDIKAITAAIRKLFATDYVLFKRSIGLPIRKPGTHCTWFKSLTGPVWGVRQNYTRSDILRWMKILMPKPVYRDHWDLVWYQKPDFPKTLLARIRKFEREPLYGIPIYAPPQDFCYEYQMPRKFRIQVNIPEEAQMIWMEHRPGSPSRKDQKTEEEGEKTKVDKKKLKKHKKKESRLMPKKINLEGLSGKDLILARRLMPKKKFLV</sequence>
<evidence type="ECO:0000313" key="3">
    <source>
        <dbReference type="EMBL" id="SOQ44160.1"/>
    </source>
</evidence>
<dbReference type="Gene3D" id="1.10.150.50">
    <property type="entry name" value="Transcription Factor, Ets-1"/>
    <property type="match status" value="1"/>
</dbReference>
<dbReference type="Pfam" id="PF00536">
    <property type="entry name" value="SAM_1"/>
    <property type="match status" value="1"/>
</dbReference>
<dbReference type="PROSITE" id="PS50105">
    <property type="entry name" value="SAM_DOMAIN"/>
    <property type="match status" value="1"/>
</dbReference>
<feature type="compositionally biased region" description="Basic residues" evidence="1">
    <location>
        <begin position="296"/>
        <end position="308"/>
    </location>
</feature>
<organism evidence="3">
    <name type="scientific">Spodoptera frugiperda</name>
    <name type="common">Fall armyworm</name>
    <dbReference type="NCBI Taxonomy" id="7108"/>
    <lineage>
        <taxon>Eukaryota</taxon>
        <taxon>Metazoa</taxon>
        <taxon>Ecdysozoa</taxon>
        <taxon>Arthropoda</taxon>
        <taxon>Hexapoda</taxon>
        <taxon>Insecta</taxon>
        <taxon>Pterygota</taxon>
        <taxon>Neoptera</taxon>
        <taxon>Endopterygota</taxon>
        <taxon>Lepidoptera</taxon>
        <taxon>Glossata</taxon>
        <taxon>Ditrysia</taxon>
        <taxon>Noctuoidea</taxon>
        <taxon>Noctuidae</taxon>
        <taxon>Amphipyrinae</taxon>
        <taxon>Spodoptera</taxon>
    </lineage>
</organism>
<evidence type="ECO:0000259" key="2">
    <source>
        <dbReference type="PROSITE" id="PS50105"/>
    </source>
</evidence>
<dbReference type="InterPro" id="IPR001660">
    <property type="entry name" value="SAM"/>
</dbReference>
<feature type="domain" description="SAM" evidence="2">
    <location>
        <begin position="87"/>
        <end position="151"/>
    </location>
</feature>
<proteinExistence type="predicted"/>
<dbReference type="AlphaFoldDB" id="A0A2H1VTL0"/>
<gene>
    <name evidence="3" type="ORF">SFRICE_029135</name>
</gene>
<feature type="compositionally biased region" description="Basic and acidic residues" evidence="1">
    <location>
        <begin position="274"/>
        <end position="295"/>
    </location>
</feature>
<name>A0A2H1VTL0_SPOFR</name>
<accession>A0A2H1VTL0</accession>
<dbReference type="SMART" id="SM00454">
    <property type="entry name" value="SAM"/>
    <property type="match status" value="1"/>
</dbReference>
<dbReference type="EMBL" id="ODYU01004362">
    <property type="protein sequence ID" value="SOQ44160.1"/>
    <property type="molecule type" value="Genomic_DNA"/>
</dbReference>
<evidence type="ECO:0000256" key="1">
    <source>
        <dbReference type="SAM" id="MobiDB-lite"/>
    </source>
</evidence>
<dbReference type="PANTHER" id="PTHR46829:SF1">
    <property type="entry name" value="STERILE ALPHA MOTIF DOMAIN-CONTAINING PROTEIN 15"/>
    <property type="match status" value="1"/>
</dbReference>
<reference evidence="3" key="1">
    <citation type="submission" date="2016-07" db="EMBL/GenBank/DDBJ databases">
        <authorList>
            <person name="Bretaudeau A."/>
        </authorList>
    </citation>
    <scope>NUCLEOTIDE SEQUENCE</scope>
    <source>
        <strain evidence="3">Rice</strain>
        <tissue evidence="3">Whole body</tissue>
    </source>
</reference>
<dbReference type="PANTHER" id="PTHR46829">
    <property type="entry name" value="STERILE ALPHA MOTIF DOMAIN-CONTAINING PROTEIN 15"/>
    <property type="match status" value="1"/>
</dbReference>
<dbReference type="InterPro" id="IPR013761">
    <property type="entry name" value="SAM/pointed_sf"/>
</dbReference>
<protein>
    <submittedName>
        <fullName evidence="3">SFRICE_029135</fullName>
    </submittedName>
</protein>
<feature type="region of interest" description="Disordered" evidence="1">
    <location>
        <begin position="274"/>
        <end position="309"/>
    </location>
</feature>